<organism evidence="7 8">
    <name type="scientific">Parastrongyloides trichosuri</name>
    <name type="common">Possum-specific nematode worm</name>
    <dbReference type="NCBI Taxonomy" id="131310"/>
    <lineage>
        <taxon>Eukaryota</taxon>
        <taxon>Metazoa</taxon>
        <taxon>Ecdysozoa</taxon>
        <taxon>Nematoda</taxon>
        <taxon>Chromadorea</taxon>
        <taxon>Rhabditida</taxon>
        <taxon>Tylenchina</taxon>
        <taxon>Panagrolaimomorpha</taxon>
        <taxon>Strongyloidoidea</taxon>
        <taxon>Strongyloididae</taxon>
        <taxon>Parastrongyloides</taxon>
    </lineage>
</organism>
<dbReference type="GO" id="GO:0016042">
    <property type="term" value="P:lipid catabolic process"/>
    <property type="evidence" value="ECO:0007669"/>
    <property type="project" value="UniProtKB-UniRule"/>
</dbReference>
<feature type="active site" description="Proton acceptor" evidence="5">
    <location>
        <position position="436"/>
    </location>
</feature>
<dbReference type="AlphaFoldDB" id="A0A0N4ZVT2"/>
<proteinExistence type="predicted"/>
<dbReference type="PANTHER" id="PTHR24139">
    <property type="entry name" value="CALCIUM-INDEPENDENT PHOSPHOLIPASE A2"/>
    <property type="match status" value="1"/>
</dbReference>
<dbReference type="WBParaSite" id="PTRK_0001271500.1">
    <property type="protein sequence ID" value="PTRK_0001271500.1"/>
    <property type="gene ID" value="PTRK_0001271500"/>
</dbReference>
<reference evidence="8" key="1">
    <citation type="submission" date="2017-02" db="UniProtKB">
        <authorList>
            <consortium name="WormBaseParasite"/>
        </authorList>
    </citation>
    <scope>IDENTIFICATION</scope>
</reference>
<evidence type="ECO:0000256" key="3">
    <source>
        <dbReference type="ARBA" id="ARBA00023043"/>
    </source>
</evidence>
<feature type="short sequence motif" description="DGA/G" evidence="5">
    <location>
        <begin position="436"/>
        <end position="438"/>
    </location>
</feature>
<dbReference type="InterPro" id="IPR016035">
    <property type="entry name" value="Acyl_Trfase/lysoPLipase"/>
</dbReference>
<dbReference type="Pfam" id="PF01734">
    <property type="entry name" value="Patatin"/>
    <property type="match status" value="1"/>
</dbReference>
<feature type="domain" description="PNPLA" evidence="6">
    <location>
        <begin position="260"/>
        <end position="449"/>
    </location>
</feature>
<evidence type="ECO:0000256" key="2">
    <source>
        <dbReference type="ARBA" id="ARBA00022801"/>
    </source>
</evidence>
<feature type="short sequence motif" description="GXGXXG" evidence="5">
    <location>
        <begin position="264"/>
        <end position="269"/>
    </location>
</feature>
<dbReference type="Proteomes" id="UP000038045">
    <property type="component" value="Unplaced"/>
</dbReference>
<keyword evidence="3" id="KW-0040">ANK repeat</keyword>
<dbReference type="PROSITE" id="PS51635">
    <property type="entry name" value="PNPLA"/>
    <property type="match status" value="1"/>
</dbReference>
<protein>
    <submittedName>
        <fullName evidence="8">PNPLA domain-containing protein</fullName>
    </submittedName>
</protein>
<dbReference type="PANTHER" id="PTHR24139:SF34">
    <property type="entry name" value="85_88 KDA CALCIUM-INDEPENDENT PHOSPHOLIPASE A2"/>
    <property type="match status" value="1"/>
</dbReference>
<evidence type="ECO:0000259" key="6">
    <source>
        <dbReference type="PROSITE" id="PS51635"/>
    </source>
</evidence>
<dbReference type="GO" id="GO:0052816">
    <property type="term" value="F:long-chain fatty acyl-CoA hydrolase activity"/>
    <property type="evidence" value="ECO:0007669"/>
    <property type="project" value="TreeGrafter"/>
</dbReference>
<evidence type="ECO:0000313" key="8">
    <source>
        <dbReference type="WBParaSite" id="PTRK_0001271500.1"/>
    </source>
</evidence>
<dbReference type="InterPro" id="IPR047148">
    <property type="entry name" value="PLPL9"/>
</dbReference>
<dbReference type="GO" id="GO:0005739">
    <property type="term" value="C:mitochondrion"/>
    <property type="evidence" value="ECO:0007669"/>
    <property type="project" value="TreeGrafter"/>
</dbReference>
<accession>A0A0N4ZVT2</accession>
<dbReference type="GO" id="GO:0047499">
    <property type="term" value="F:calcium-independent phospholipase A2 activity"/>
    <property type="evidence" value="ECO:0007669"/>
    <property type="project" value="InterPro"/>
</dbReference>
<evidence type="ECO:0000256" key="1">
    <source>
        <dbReference type="ARBA" id="ARBA00022737"/>
    </source>
</evidence>
<dbReference type="STRING" id="131310.A0A0N4ZVT2"/>
<feature type="short sequence motif" description="GXSXG" evidence="5">
    <location>
        <begin position="296"/>
        <end position="300"/>
    </location>
</feature>
<dbReference type="SUPFAM" id="SSF52151">
    <property type="entry name" value="FabD/lysophospholipase-like"/>
    <property type="match status" value="1"/>
</dbReference>
<dbReference type="Gene3D" id="3.40.1090.10">
    <property type="entry name" value="Cytosolic phospholipase A2 catalytic domain"/>
    <property type="match status" value="1"/>
</dbReference>
<dbReference type="GO" id="GO:2000304">
    <property type="term" value="P:positive regulation of ceramide biosynthetic process"/>
    <property type="evidence" value="ECO:0007669"/>
    <property type="project" value="TreeGrafter"/>
</dbReference>
<keyword evidence="1" id="KW-0677">Repeat</keyword>
<keyword evidence="2 5" id="KW-0378">Hydrolase</keyword>
<keyword evidence="5" id="KW-0442">Lipid degradation</keyword>
<evidence type="ECO:0000313" key="7">
    <source>
        <dbReference type="Proteomes" id="UP000038045"/>
    </source>
</evidence>
<evidence type="ECO:0000256" key="5">
    <source>
        <dbReference type="PROSITE-ProRule" id="PRU01161"/>
    </source>
</evidence>
<feature type="active site" description="Nucleophile" evidence="5">
    <location>
        <position position="298"/>
    </location>
</feature>
<dbReference type="InterPro" id="IPR002641">
    <property type="entry name" value="PNPLA_dom"/>
</dbReference>
<keyword evidence="7" id="KW-1185">Reference proteome</keyword>
<evidence type="ECO:0000256" key="4">
    <source>
        <dbReference type="ARBA" id="ARBA00023098"/>
    </source>
</evidence>
<sequence>MDRRDRNVRFSSVISFRNNTSATDEYSNSDSESNSSCVTSCNSVDDFFRDYKPPKKGTIIDDVDDQISNLQRNVRSRSSSPIERDQKGQYGSLYKEIMQFPYYMKEDFEKYKNIPKLNKNTEKKYIDMDNADIIFAIENINYTVILQAFVLDKFDKNYRDKYGNNYMHYVSLRGDARLLKTFLLFMDDAMVLLTEENEDGVSALDMISRNSPLFQVVKEFSREIKFDTDMVTDDRFRLDMLEKIQNAKVKQINKDSKILLSLDGGGIRGLCTLQILKAVQGKMQNKFVKNVDWIAGTSTGSILGTFFAQNGTIKDAMKLYIKLKNSIFFSNYKGFRYDNVLYEEYLKTYMGTGKLSDITSKKIIIASARCYNRYKTRPVIFRNFKLDGRSDKSYNANFYNNEEMGYEDPQIVETYKVIRASSAAPGYFSAFGDFIDGGLFLNNPSAVLLTEYFRYNHIQALNKKSDVTEATTNLACFISLGTGGEHSNKPSDHYKTLSTSTSAGLTDFISIGTFLQQASALPYSTSVTDGLPVAKAESWCFSLGIPFFRIQPKFNETPKLDLKYDHDIIDMMWEVEVFIKTHAYHEIKLLATYLDIVIEKRKNPLN</sequence>
<name>A0A0N4ZVT2_PARTI</name>
<keyword evidence="4 5" id="KW-0443">Lipid metabolism</keyword>